<comment type="caution">
    <text evidence="1">The sequence shown here is derived from an EMBL/GenBank/DDBJ whole genome shotgun (WGS) entry which is preliminary data.</text>
</comment>
<reference evidence="1" key="2">
    <citation type="submission" date="2020-09" db="EMBL/GenBank/DDBJ databases">
        <authorList>
            <person name="Sun Q."/>
            <person name="Zhou Y."/>
        </authorList>
    </citation>
    <scope>NUCLEOTIDE SEQUENCE</scope>
    <source>
        <strain evidence="1">CGMCC 1.3617</strain>
    </source>
</reference>
<keyword evidence="2" id="KW-1185">Reference proteome</keyword>
<gene>
    <name evidence="1" type="ORF">GCM10011320_06750</name>
</gene>
<dbReference type="RefSeq" id="WP_188965533.1">
    <property type="nucleotide sequence ID" value="NZ_BMKW01000002.1"/>
</dbReference>
<sequence length="91" mass="9809">MKRFIIERELPGVGGFDAGQLKQAAATSNDALAQLQGKVQWVESFVADNKTFCVYLAEDQALVQEHARISGFPANTVTEVRGVISPMTAVA</sequence>
<protein>
    <recommendedName>
        <fullName evidence="3">DUF4242 domain-containing protein</fullName>
    </recommendedName>
</protein>
<dbReference type="EMBL" id="BMKW01000002">
    <property type="protein sequence ID" value="GGJ02579.1"/>
    <property type="molecule type" value="Genomic_DNA"/>
</dbReference>
<dbReference type="Pfam" id="PF14026">
    <property type="entry name" value="SCO4226-like"/>
    <property type="match status" value="1"/>
</dbReference>
<dbReference type="InterPro" id="IPR025336">
    <property type="entry name" value="SCO4226-like"/>
</dbReference>
<name>A0A917K790_9PROT</name>
<proteinExistence type="predicted"/>
<reference evidence="1" key="1">
    <citation type="journal article" date="2014" name="Int. J. Syst. Evol. Microbiol.">
        <title>Complete genome sequence of Corynebacterium casei LMG S-19264T (=DSM 44701T), isolated from a smear-ripened cheese.</title>
        <authorList>
            <consortium name="US DOE Joint Genome Institute (JGI-PGF)"/>
            <person name="Walter F."/>
            <person name="Albersmeier A."/>
            <person name="Kalinowski J."/>
            <person name="Ruckert C."/>
        </authorList>
    </citation>
    <scope>NUCLEOTIDE SEQUENCE</scope>
    <source>
        <strain evidence="1">CGMCC 1.3617</strain>
    </source>
</reference>
<dbReference type="AlphaFoldDB" id="A0A917K790"/>
<accession>A0A917K790</accession>
<organism evidence="1 2">
    <name type="scientific">Neoroseomonas lacus</name>
    <dbReference type="NCBI Taxonomy" id="287609"/>
    <lineage>
        <taxon>Bacteria</taxon>
        <taxon>Pseudomonadati</taxon>
        <taxon>Pseudomonadota</taxon>
        <taxon>Alphaproteobacteria</taxon>
        <taxon>Acetobacterales</taxon>
        <taxon>Acetobacteraceae</taxon>
        <taxon>Neoroseomonas</taxon>
    </lineage>
</organism>
<dbReference type="Proteomes" id="UP000661507">
    <property type="component" value="Unassembled WGS sequence"/>
</dbReference>
<evidence type="ECO:0000313" key="1">
    <source>
        <dbReference type="EMBL" id="GGJ02579.1"/>
    </source>
</evidence>
<evidence type="ECO:0000313" key="2">
    <source>
        <dbReference type="Proteomes" id="UP000661507"/>
    </source>
</evidence>
<evidence type="ECO:0008006" key="3">
    <source>
        <dbReference type="Google" id="ProtNLM"/>
    </source>
</evidence>